<dbReference type="Pfam" id="PF13302">
    <property type="entry name" value="Acetyltransf_3"/>
    <property type="match status" value="1"/>
</dbReference>
<dbReference type="PANTHER" id="PTHR43792">
    <property type="entry name" value="GNAT FAMILY, PUTATIVE (AFU_ORTHOLOGUE AFUA_3G00765)-RELATED-RELATED"/>
    <property type="match status" value="1"/>
</dbReference>
<dbReference type="InterPro" id="IPR000182">
    <property type="entry name" value="GNAT_dom"/>
</dbReference>
<keyword evidence="1" id="KW-0808">Transferase</keyword>
<evidence type="ECO:0000313" key="5">
    <source>
        <dbReference type="EMBL" id="MDH8679742.1"/>
    </source>
</evidence>
<keyword evidence="2" id="KW-0012">Acyltransferase</keyword>
<evidence type="ECO:0000313" key="6">
    <source>
        <dbReference type="Proteomes" id="UP001158045"/>
    </source>
</evidence>
<evidence type="ECO:0000259" key="4">
    <source>
        <dbReference type="PROSITE" id="PS51186"/>
    </source>
</evidence>
<feature type="domain" description="N-acetyltransferase" evidence="4">
    <location>
        <begin position="8"/>
        <end position="158"/>
    </location>
</feature>
<proteinExistence type="inferred from homology"/>
<comment type="caution">
    <text evidence="5">The sequence shown here is derived from an EMBL/GenBank/DDBJ whole genome shotgun (WGS) entry which is preliminary data.</text>
</comment>
<evidence type="ECO:0000256" key="3">
    <source>
        <dbReference type="ARBA" id="ARBA00038502"/>
    </source>
</evidence>
<evidence type="ECO:0000256" key="2">
    <source>
        <dbReference type="ARBA" id="ARBA00023315"/>
    </source>
</evidence>
<reference evidence="5 6" key="1">
    <citation type="submission" date="2023-04" db="EMBL/GenBank/DDBJ databases">
        <title>Fusibacter bizertensis strain WBS, isolated from littoral bottom sediments of the Arctic seas - biochemical and genomic analysis.</title>
        <authorList>
            <person name="Brioukhanov A.L."/>
        </authorList>
    </citation>
    <scope>NUCLEOTIDE SEQUENCE [LARGE SCALE GENOMIC DNA]</scope>
    <source>
        <strain evidence="5 6">WBS</strain>
    </source>
</reference>
<sequence>MTINGKLIKLLPYTRERCHEMYSHYTSDPMMTGYEFVYDHEMIDAMFDTKVCDQSRRYFAITRDDRTIGEIQLKHIDFEKLYGTLSIVLTDDSVKSKGYGTEAESLVLKYAKDELGLKTVFADTVKRNVRSKHILEKLGFVYMHSDDIMDYFRCDFYS</sequence>
<evidence type="ECO:0000256" key="1">
    <source>
        <dbReference type="ARBA" id="ARBA00022679"/>
    </source>
</evidence>
<dbReference type="SUPFAM" id="SSF55729">
    <property type="entry name" value="Acyl-CoA N-acyltransferases (Nat)"/>
    <property type="match status" value="1"/>
</dbReference>
<organism evidence="5 6">
    <name type="scientific">Fusibacter bizertensis</name>
    <dbReference type="NCBI Taxonomy" id="1488331"/>
    <lineage>
        <taxon>Bacteria</taxon>
        <taxon>Bacillati</taxon>
        <taxon>Bacillota</taxon>
        <taxon>Clostridia</taxon>
        <taxon>Eubacteriales</taxon>
        <taxon>Eubacteriales Family XII. Incertae Sedis</taxon>
        <taxon>Fusibacter</taxon>
    </lineage>
</organism>
<comment type="similarity">
    <text evidence="3">Belongs to the acetyltransferase family. RimJ subfamily.</text>
</comment>
<name>A0ABT6NH56_9FIRM</name>
<dbReference type="Gene3D" id="3.40.630.30">
    <property type="match status" value="1"/>
</dbReference>
<dbReference type="InterPro" id="IPR016181">
    <property type="entry name" value="Acyl_CoA_acyltransferase"/>
</dbReference>
<keyword evidence="6" id="KW-1185">Reference proteome</keyword>
<dbReference type="CDD" id="cd04301">
    <property type="entry name" value="NAT_SF"/>
    <property type="match status" value="1"/>
</dbReference>
<protein>
    <submittedName>
        <fullName evidence="5">GNAT family N-acetyltransferase</fullName>
    </submittedName>
</protein>
<dbReference type="RefSeq" id="WP_281095639.1">
    <property type="nucleotide sequence ID" value="NZ_JARYZI010000016.1"/>
</dbReference>
<dbReference type="PROSITE" id="PS51186">
    <property type="entry name" value="GNAT"/>
    <property type="match status" value="1"/>
</dbReference>
<dbReference type="Proteomes" id="UP001158045">
    <property type="component" value="Unassembled WGS sequence"/>
</dbReference>
<dbReference type="EMBL" id="JARYZI010000016">
    <property type="protein sequence ID" value="MDH8679742.1"/>
    <property type="molecule type" value="Genomic_DNA"/>
</dbReference>
<accession>A0ABT6NH56</accession>
<gene>
    <name evidence="5" type="ORF">QE109_16405</name>
</gene>
<dbReference type="InterPro" id="IPR051531">
    <property type="entry name" value="N-acetyltransferase"/>
</dbReference>
<dbReference type="PANTHER" id="PTHR43792:SF8">
    <property type="entry name" value="[RIBOSOMAL PROTEIN US5]-ALANINE N-ACETYLTRANSFERASE"/>
    <property type="match status" value="1"/>
</dbReference>